<protein>
    <submittedName>
        <fullName evidence="2">Uncharacterized protein</fullName>
    </submittedName>
</protein>
<dbReference type="RefSeq" id="WP_207387635.1">
    <property type="nucleotide sequence ID" value="NZ_BDMD01000010.1"/>
</dbReference>
<reference evidence="2 3" key="1">
    <citation type="submission" date="2017-02" db="EMBL/GenBank/DDBJ databases">
        <title>isolation and characterization of a novel temperate virus Aeropyrum globular virus 1 infecting hyperthermophilic archaeon Aeropyrum.</title>
        <authorList>
            <person name="Yumiya M."/>
            <person name="Yoshida T."/>
            <person name="Sako Y."/>
        </authorList>
    </citation>
    <scope>NUCLEOTIDE SEQUENCE [LARGE SCALE GENOMIC DNA]</scope>
    <source>
        <strain evidence="2 3">YK1-12-2013</strain>
    </source>
</reference>
<name>A0A401H7T6_AERPX</name>
<gene>
    <name evidence="2" type="ORF">apy_02510</name>
</gene>
<dbReference type="Proteomes" id="UP000291213">
    <property type="component" value="Unassembled WGS sequence"/>
</dbReference>
<evidence type="ECO:0000313" key="2">
    <source>
        <dbReference type="EMBL" id="GBF08526.1"/>
    </source>
</evidence>
<evidence type="ECO:0000313" key="3">
    <source>
        <dbReference type="Proteomes" id="UP000291213"/>
    </source>
</evidence>
<dbReference type="AlphaFoldDB" id="A0A401H7T6"/>
<accession>A0A401H7T6</accession>
<keyword evidence="1" id="KW-0472">Membrane</keyword>
<feature type="transmembrane region" description="Helical" evidence="1">
    <location>
        <begin position="348"/>
        <end position="371"/>
    </location>
</feature>
<feature type="transmembrane region" description="Helical" evidence="1">
    <location>
        <begin position="391"/>
        <end position="411"/>
    </location>
</feature>
<keyword evidence="1" id="KW-1133">Transmembrane helix</keyword>
<sequence length="426" mass="48840">PHLYDWVFDGVDDYVESLDYLYLYDKRAIAIWFRLRDVVPGGYIAFFGKAAHPKPLDVRLYSNTGFTVLVTNANGSATYNANAILGFINYSPYSHIDKEQVHALYRIPHIITDGLNRKTVSTLLNISLSQCTNRGALIILSEPIPWYRDEVVQVRQDAISGRVFITVKRPILPGFLIVKTKTYSNSIVKFYKDHNVQWESKLSKGEVILPFYIDELTAGSDYFYIEFEGSVIVRGATYITMDELSYFISMLEKMKKCGLLEITPMFKDFISKIENVDSPGAHLYTSLFKKLYQEYDSDLGRGLSYFLSDIRFLNATMVEDWPYSIRLETNETLVALYVSWRMFHYPKVYVRGASAFIAVPSYGGLTSLIVINPMDSHIEIRLELFDAFKNIVVKSIPLFYLAAITLPFLYLRLHGKSKDSGGGKWW</sequence>
<comment type="caution">
    <text evidence="2">The sequence shown here is derived from an EMBL/GenBank/DDBJ whole genome shotgun (WGS) entry which is preliminary data.</text>
</comment>
<organism evidence="2 3">
    <name type="scientific">Aeropyrum pernix</name>
    <dbReference type="NCBI Taxonomy" id="56636"/>
    <lineage>
        <taxon>Archaea</taxon>
        <taxon>Thermoproteota</taxon>
        <taxon>Thermoprotei</taxon>
        <taxon>Desulfurococcales</taxon>
        <taxon>Desulfurococcaceae</taxon>
        <taxon>Aeropyrum</taxon>
    </lineage>
</organism>
<keyword evidence="1" id="KW-0812">Transmembrane</keyword>
<feature type="non-terminal residue" evidence="2">
    <location>
        <position position="1"/>
    </location>
</feature>
<dbReference type="EMBL" id="BDMD01000010">
    <property type="protein sequence ID" value="GBF08526.1"/>
    <property type="molecule type" value="Genomic_DNA"/>
</dbReference>
<proteinExistence type="predicted"/>
<evidence type="ECO:0000256" key="1">
    <source>
        <dbReference type="SAM" id="Phobius"/>
    </source>
</evidence>